<dbReference type="GO" id="GO:0030246">
    <property type="term" value="F:carbohydrate binding"/>
    <property type="evidence" value="ECO:0007669"/>
    <property type="project" value="InterPro"/>
</dbReference>
<dbReference type="EMBL" id="CBCJ010000218">
    <property type="protein sequence ID" value="CDA72877.1"/>
    <property type="molecule type" value="Genomic_DNA"/>
</dbReference>
<comment type="subunit">
    <text evidence="2">Monomer.</text>
</comment>
<evidence type="ECO:0000256" key="2">
    <source>
        <dbReference type="ARBA" id="ARBA00011245"/>
    </source>
</evidence>
<protein>
    <submittedName>
        <fullName evidence="4">Uncharacterized protein</fullName>
    </submittedName>
</protein>
<dbReference type="InterPro" id="IPR014718">
    <property type="entry name" value="GH-type_carb-bd"/>
</dbReference>
<sequence>MRKGMLLFGFFGIFCCCSNVQGRSFDVQSPDGKLKVVVDLKEKIYYSVISQNDTILKDQYFGKFLPKN</sequence>
<gene>
    <name evidence="4" type="ORF">BN509_00706</name>
</gene>
<dbReference type="RefSeq" id="WP_022125221.1">
    <property type="nucleotide sequence ID" value="NZ_FR880902.1"/>
</dbReference>
<comment type="caution">
    <text evidence="4">The sequence shown here is derived from an EMBL/GenBank/DDBJ whole genome shotgun (WGS) entry which is preliminary data.</text>
</comment>
<evidence type="ECO:0000313" key="5">
    <source>
        <dbReference type="Proteomes" id="UP000018362"/>
    </source>
</evidence>
<evidence type="ECO:0000256" key="1">
    <source>
        <dbReference type="ARBA" id="ARBA00001913"/>
    </source>
</evidence>
<organism evidence="4 5">
    <name type="scientific">Phocaeicola coprocola CAG:162</name>
    <dbReference type="NCBI Taxonomy" id="1263040"/>
    <lineage>
        <taxon>Bacteria</taxon>
        <taxon>Pseudomonadati</taxon>
        <taxon>Bacteroidota</taxon>
        <taxon>Bacteroidia</taxon>
        <taxon>Bacteroidales</taxon>
        <taxon>Bacteroidaceae</taxon>
        <taxon>Phocaeicola</taxon>
    </lineage>
</organism>
<name>R6D513_9BACT</name>
<dbReference type="Gene3D" id="2.70.98.10">
    <property type="match status" value="1"/>
</dbReference>
<dbReference type="Proteomes" id="UP000018362">
    <property type="component" value="Unassembled WGS sequence"/>
</dbReference>
<comment type="cofactor">
    <cofactor evidence="1">
        <name>Ca(2+)</name>
        <dbReference type="ChEBI" id="CHEBI:29108"/>
    </cofactor>
</comment>
<accession>R6D513</accession>
<keyword evidence="3" id="KW-0106">Calcium</keyword>
<dbReference type="AlphaFoldDB" id="R6D513"/>
<reference evidence="4" key="1">
    <citation type="submission" date="2012-11" db="EMBL/GenBank/DDBJ databases">
        <title>Dependencies among metagenomic species, viruses, plasmids and units of genetic variation.</title>
        <authorList>
            <person name="Nielsen H.B."/>
            <person name="Almeida M."/>
            <person name="Juncker A.S."/>
            <person name="Rasmussen S."/>
            <person name="Li J."/>
            <person name="Sunagawa S."/>
            <person name="Plichta D."/>
            <person name="Gautier L."/>
            <person name="Le Chatelier E."/>
            <person name="Peletier E."/>
            <person name="Bonde I."/>
            <person name="Nielsen T."/>
            <person name="Manichanh C."/>
            <person name="Arumugam M."/>
            <person name="Batto J."/>
            <person name="Santos M.B.Q.D."/>
            <person name="Blom N."/>
            <person name="Borruel N."/>
            <person name="Burgdorf K.S."/>
            <person name="Boumezbeur F."/>
            <person name="Casellas F."/>
            <person name="Dore J."/>
            <person name="Guarner F."/>
            <person name="Hansen T."/>
            <person name="Hildebrand F."/>
            <person name="Kaas R.S."/>
            <person name="Kennedy S."/>
            <person name="Kristiansen K."/>
            <person name="Kultima J.R."/>
            <person name="Leonard P."/>
            <person name="Levenez F."/>
            <person name="Lund O."/>
            <person name="Moumen B."/>
            <person name="Le Paslier D."/>
            <person name="Pons N."/>
            <person name="Pedersen O."/>
            <person name="Prifti E."/>
            <person name="Qin J."/>
            <person name="Raes J."/>
            <person name="Tap J."/>
            <person name="Tims S."/>
            <person name="Ussery D.W."/>
            <person name="Yamada T."/>
            <person name="MetaHit consortium"/>
            <person name="Renault P."/>
            <person name="Sicheritz-Ponten T."/>
            <person name="Bork P."/>
            <person name="Wang J."/>
            <person name="Brunak S."/>
            <person name="Ehrlich S.D."/>
        </authorList>
    </citation>
    <scope>NUCLEOTIDE SEQUENCE [LARGE SCALE GENOMIC DNA]</scope>
</reference>
<evidence type="ECO:0000313" key="4">
    <source>
        <dbReference type="EMBL" id="CDA72877.1"/>
    </source>
</evidence>
<proteinExistence type="predicted"/>
<evidence type="ECO:0000256" key="3">
    <source>
        <dbReference type="ARBA" id="ARBA00022837"/>
    </source>
</evidence>